<dbReference type="EMBL" id="CP026100">
    <property type="protein sequence ID" value="AYV44862.1"/>
    <property type="molecule type" value="Genomic_DNA"/>
</dbReference>
<keyword evidence="2 5" id="KW-0413">Isomerase</keyword>
<dbReference type="PANTHER" id="PTHR13774:SF17">
    <property type="entry name" value="PHENAZINE BIOSYNTHESIS-LIKE DOMAIN-CONTAINING PROTEIN"/>
    <property type="match status" value="1"/>
</dbReference>
<evidence type="ECO:0000313" key="4">
    <source>
        <dbReference type="EMBL" id="AYV44862.1"/>
    </source>
</evidence>
<dbReference type="EMBL" id="PJRQ01000012">
    <property type="protein sequence ID" value="PLR18132.1"/>
    <property type="molecule type" value="Genomic_DNA"/>
</dbReference>
<dbReference type="NCBIfam" id="TIGR00654">
    <property type="entry name" value="PhzF_family"/>
    <property type="match status" value="1"/>
</dbReference>
<dbReference type="OrthoDB" id="9788221at2"/>
<evidence type="ECO:0000256" key="2">
    <source>
        <dbReference type="ARBA" id="ARBA00023235"/>
    </source>
</evidence>
<dbReference type="Gene3D" id="3.10.310.10">
    <property type="entry name" value="Diaminopimelate Epimerase, Chain A, domain 1"/>
    <property type="match status" value="2"/>
</dbReference>
<proteinExistence type="inferred from homology"/>
<dbReference type="Proteomes" id="UP000234483">
    <property type="component" value="Unassembled WGS sequence"/>
</dbReference>
<evidence type="ECO:0000313" key="6">
    <source>
        <dbReference type="Proteomes" id="UP000234483"/>
    </source>
</evidence>
<dbReference type="PIRSF" id="PIRSF016184">
    <property type="entry name" value="PhzC_PhzF"/>
    <property type="match status" value="1"/>
</dbReference>
<keyword evidence="7" id="KW-1185">Reference proteome</keyword>
<evidence type="ECO:0000313" key="5">
    <source>
        <dbReference type="EMBL" id="PLR18132.1"/>
    </source>
</evidence>
<dbReference type="SUPFAM" id="SSF54506">
    <property type="entry name" value="Diaminopimelate epimerase-like"/>
    <property type="match status" value="1"/>
</dbReference>
<accession>A0A2N5CWE7</accession>
<name>A0A2N5CWE7_9CAUL</name>
<dbReference type="Pfam" id="PF02567">
    <property type="entry name" value="PhzC-PhzF"/>
    <property type="match status" value="1"/>
</dbReference>
<dbReference type="PANTHER" id="PTHR13774">
    <property type="entry name" value="PHENAZINE BIOSYNTHESIS PROTEIN"/>
    <property type="match status" value="1"/>
</dbReference>
<dbReference type="GO" id="GO:0016853">
    <property type="term" value="F:isomerase activity"/>
    <property type="evidence" value="ECO:0007669"/>
    <property type="project" value="UniProtKB-KW"/>
</dbReference>
<evidence type="ECO:0000313" key="7">
    <source>
        <dbReference type="Proteomes" id="UP000281192"/>
    </source>
</evidence>
<organism evidence="5 6">
    <name type="scientific">Caulobacter flavus</name>
    <dbReference type="NCBI Taxonomy" id="1679497"/>
    <lineage>
        <taxon>Bacteria</taxon>
        <taxon>Pseudomonadati</taxon>
        <taxon>Pseudomonadota</taxon>
        <taxon>Alphaproteobacteria</taxon>
        <taxon>Caulobacterales</taxon>
        <taxon>Caulobacteraceae</taxon>
        <taxon>Caulobacter</taxon>
    </lineage>
</organism>
<dbReference type="KEGG" id="cfh:C1707_00500"/>
<dbReference type="Proteomes" id="UP000281192">
    <property type="component" value="Chromosome"/>
</dbReference>
<evidence type="ECO:0000256" key="1">
    <source>
        <dbReference type="ARBA" id="ARBA00008270"/>
    </source>
</evidence>
<gene>
    <name evidence="4" type="ORF">C1707_00500</name>
    <name evidence="5" type="ORF">CFHF_07385</name>
</gene>
<dbReference type="GO" id="GO:0005737">
    <property type="term" value="C:cytoplasm"/>
    <property type="evidence" value="ECO:0007669"/>
    <property type="project" value="TreeGrafter"/>
</dbReference>
<feature type="active site" evidence="3">
    <location>
        <position position="45"/>
    </location>
</feature>
<sequence>MRQWTIDAFASAPFKGNPACVVEPFDRWPDAAWMQALAAENNQAETAFLLKTADPGRYGLRWFTPAREAPLCGHATLASAHALFAELGVDVEVLAFDTLSGELRVRRDGERLEMDFPADPPRRVETPPGLAEALDAPVVETWAGAYLVAVLEDEASVRGLQPDLATIKRLGEEAGDGPGQVIVVAKADPGRPYAVVSRFFAPAAGIPEDPTTGSAHCILMPLYGDKLGATALEFHQAYPGRGGDLSCESRGARVILRGRGLTVVESRLRVEPAF</sequence>
<dbReference type="AlphaFoldDB" id="A0A2N5CWE7"/>
<evidence type="ECO:0000256" key="3">
    <source>
        <dbReference type="PIRSR" id="PIRSR016184-1"/>
    </source>
</evidence>
<protein>
    <submittedName>
        <fullName evidence="5">Isomerase</fullName>
    </submittedName>
</protein>
<reference evidence="5 6" key="1">
    <citation type="submission" date="2017-12" db="EMBL/GenBank/DDBJ databases">
        <title>The genome sequence of Caulobacter flavus CGMCC1 15093.</title>
        <authorList>
            <person name="Gao J."/>
            <person name="Mao X."/>
            <person name="Sun J."/>
        </authorList>
    </citation>
    <scope>NUCLEOTIDE SEQUENCE [LARGE SCALE GENOMIC DNA]</scope>
    <source>
        <strain evidence="5 6">CGMCC1 15093</strain>
    </source>
</reference>
<dbReference type="RefSeq" id="WP_101712363.1">
    <property type="nucleotide sequence ID" value="NZ_CP026100.1"/>
</dbReference>
<reference evidence="4 7" key="2">
    <citation type="submission" date="2018-01" db="EMBL/GenBank/DDBJ databases">
        <title>Complete genome sequence of Caulobacter flavus RHGG3.</title>
        <authorList>
            <person name="Yang E."/>
        </authorList>
    </citation>
    <scope>NUCLEOTIDE SEQUENCE [LARGE SCALE GENOMIC DNA]</scope>
    <source>
        <strain evidence="4 7">RHGG3</strain>
    </source>
</reference>
<comment type="similarity">
    <text evidence="1">Belongs to the PhzF family.</text>
</comment>
<dbReference type="InterPro" id="IPR003719">
    <property type="entry name" value="Phenazine_PhzF-like"/>
</dbReference>